<dbReference type="EMBL" id="CP003600">
    <property type="protein sequence ID" value="AFY93323.1"/>
    <property type="molecule type" value="Genomic_DNA"/>
</dbReference>
<gene>
    <name evidence="1" type="ORF">Cha6605_2240</name>
</gene>
<organism evidence="1 2">
    <name type="scientific">Chamaesiphon minutus (strain ATCC 27169 / PCC 6605)</name>
    <dbReference type="NCBI Taxonomy" id="1173020"/>
    <lineage>
        <taxon>Bacteria</taxon>
        <taxon>Bacillati</taxon>
        <taxon>Cyanobacteriota</taxon>
        <taxon>Cyanophyceae</taxon>
        <taxon>Gomontiellales</taxon>
        <taxon>Chamaesiphonaceae</taxon>
        <taxon>Chamaesiphon</taxon>
    </lineage>
</organism>
<sequence length="169" mass="18965">MIHHISLAKPLGTRIDARDPLRVASVLAKILNGKAYKFLVSNSYSYIVIPFDDYGTHVVVFKEGNVLSPSTDADPVKVIQATPTNLVAIHAAVSVPTSQQQIEQIGQQEGWRVLTRKQGDARFSLVEFWVENRILFEFLPPEFTPQYLEVMKLESIERPTSCSIEPITV</sequence>
<evidence type="ECO:0000313" key="1">
    <source>
        <dbReference type="EMBL" id="AFY93323.1"/>
    </source>
</evidence>
<dbReference type="AlphaFoldDB" id="K9UFA9"/>
<dbReference type="PATRIC" id="fig|1173020.3.peg.2547"/>
<dbReference type="RefSeq" id="WP_015159474.1">
    <property type="nucleotide sequence ID" value="NC_019697.1"/>
</dbReference>
<accession>K9UFA9</accession>
<dbReference type="STRING" id="1173020.Cha6605_2240"/>
<dbReference type="eggNOG" id="ENOG50303VH">
    <property type="taxonomic scope" value="Bacteria"/>
</dbReference>
<keyword evidence="2" id="KW-1185">Reference proteome</keyword>
<reference evidence="1 2" key="1">
    <citation type="submission" date="2012-05" db="EMBL/GenBank/DDBJ databases">
        <title>Finished chromosome of genome of Chamaesiphon sp. PCC 6605.</title>
        <authorList>
            <consortium name="US DOE Joint Genome Institute"/>
            <person name="Gugger M."/>
            <person name="Coursin T."/>
            <person name="Rippka R."/>
            <person name="Tandeau De Marsac N."/>
            <person name="Huntemann M."/>
            <person name="Wei C.-L."/>
            <person name="Han J."/>
            <person name="Detter J.C."/>
            <person name="Han C."/>
            <person name="Tapia R."/>
            <person name="Chen A."/>
            <person name="Kyrpides N."/>
            <person name="Mavromatis K."/>
            <person name="Markowitz V."/>
            <person name="Szeto E."/>
            <person name="Ivanova N."/>
            <person name="Pagani I."/>
            <person name="Pati A."/>
            <person name="Goodwin L."/>
            <person name="Nordberg H.P."/>
            <person name="Cantor M.N."/>
            <person name="Hua S.X."/>
            <person name="Woyke T."/>
            <person name="Kerfeld C.A."/>
        </authorList>
    </citation>
    <scope>NUCLEOTIDE SEQUENCE [LARGE SCALE GENOMIC DNA]</scope>
    <source>
        <strain evidence="2">ATCC 27169 / PCC 6605</strain>
    </source>
</reference>
<name>K9UFA9_CHAP6</name>
<protein>
    <submittedName>
        <fullName evidence="1">Uncharacterized protein</fullName>
    </submittedName>
</protein>
<dbReference type="KEGG" id="cmp:Cha6605_2240"/>
<evidence type="ECO:0000313" key="2">
    <source>
        <dbReference type="Proteomes" id="UP000010366"/>
    </source>
</evidence>
<dbReference type="HOGENOM" id="CLU_114050_0_0_3"/>
<proteinExistence type="predicted"/>
<dbReference type="Proteomes" id="UP000010366">
    <property type="component" value="Chromosome"/>
</dbReference>
<dbReference type="OrthoDB" id="512901at2"/>